<gene>
    <name evidence="3" type="ORF">CSOJ01_08159</name>
</gene>
<dbReference type="AlphaFoldDB" id="A0A8H6J7G3"/>
<feature type="compositionally biased region" description="Basic and acidic residues" evidence="1">
    <location>
        <begin position="31"/>
        <end position="48"/>
    </location>
</feature>
<feature type="transmembrane region" description="Helical" evidence="2">
    <location>
        <begin position="177"/>
        <end position="197"/>
    </location>
</feature>
<dbReference type="EMBL" id="WIGN01000136">
    <property type="protein sequence ID" value="KAF6807506.1"/>
    <property type="molecule type" value="Genomic_DNA"/>
</dbReference>
<keyword evidence="2" id="KW-0812">Transmembrane</keyword>
<name>A0A8H6J7G3_9PEZI</name>
<keyword evidence="2" id="KW-0472">Membrane</keyword>
<evidence type="ECO:0000256" key="2">
    <source>
        <dbReference type="SAM" id="Phobius"/>
    </source>
</evidence>
<sequence length="199" mass="22431">MYENSSHLSQHEDGKLARRLLEKSSPHRHNERSDRKGKESSRDGENTGRRRAISWEGTSIFCQLLLAWLMTFGIFVTARNLSPIGLELWANQFPICDPSPWRRPPDRPSRFLPHNPSCEAQMAELIGLEVSFWVNAITLLWHTSFGRRHVAWVFAATTVATALVMVFVAVIDSTLLLVLPVILSGFSSVGFVMDAAWQG</sequence>
<keyword evidence="2" id="KW-1133">Transmembrane helix</keyword>
<feature type="transmembrane region" description="Helical" evidence="2">
    <location>
        <begin position="59"/>
        <end position="78"/>
    </location>
</feature>
<comment type="caution">
    <text evidence="3">The sequence shown here is derived from an EMBL/GenBank/DDBJ whole genome shotgun (WGS) entry which is preliminary data.</text>
</comment>
<evidence type="ECO:0000256" key="1">
    <source>
        <dbReference type="SAM" id="MobiDB-lite"/>
    </source>
</evidence>
<feature type="region of interest" description="Disordered" evidence="1">
    <location>
        <begin position="1"/>
        <end position="49"/>
    </location>
</feature>
<feature type="compositionally biased region" description="Basic and acidic residues" evidence="1">
    <location>
        <begin position="9"/>
        <end position="25"/>
    </location>
</feature>
<organism evidence="3 4">
    <name type="scientific">Colletotrichum sojae</name>
    <dbReference type="NCBI Taxonomy" id="2175907"/>
    <lineage>
        <taxon>Eukaryota</taxon>
        <taxon>Fungi</taxon>
        <taxon>Dikarya</taxon>
        <taxon>Ascomycota</taxon>
        <taxon>Pezizomycotina</taxon>
        <taxon>Sordariomycetes</taxon>
        <taxon>Hypocreomycetidae</taxon>
        <taxon>Glomerellales</taxon>
        <taxon>Glomerellaceae</taxon>
        <taxon>Colletotrichum</taxon>
        <taxon>Colletotrichum orchidearum species complex</taxon>
    </lineage>
</organism>
<keyword evidence="4" id="KW-1185">Reference proteome</keyword>
<proteinExistence type="predicted"/>
<feature type="transmembrane region" description="Helical" evidence="2">
    <location>
        <begin position="150"/>
        <end position="171"/>
    </location>
</feature>
<dbReference type="Proteomes" id="UP000652219">
    <property type="component" value="Unassembled WGS sequence"/>
</dbReference>
<evidence type="ECO:0000313" key="4">
    <source>
        <dbReference type="Proteomes" id="UP000652219"/>
    </source>
</evidence>
<reference evidence="3 4" key="1">
    <citation type="journal article" date="2020" name="Phytopathology">
        <title>Genome Sequence Resources of Colletotrichum truncatum, C. plurivorum, C. musicola, and C. sojae: Four Species Pathogenic to Soybean (Glycine max).</title>
        <authorList>
            <person name="Rogerio F."/>
            <person name="Boufleur T.R."/>
            <person name="Ciampi-Guillardi M."/>
            <person name="Sukno S.A."/>
            <person name="Thon M.R."/>
            <person name="Massola Junior N.S."/>
            <person name="Baroncelli R."/>
        </authorList>
    </citation>
    <scope>NUCLEOTIDE SEQUENCE [LARGE SCALE GENOMIC DNA]</scope>
    <source>
        <strain evidence="3 4">LFN0009</strain>
    </source>
</reference>
<accession>A0A8H6J7G3</accession>
<protein>
    <submittedName>
        <fullName evidence="3">Uncharacterized protein</fullName>
    </submittedName>
</protein>
<evidence type="ECO:0000313" key="3">
    <source>
        <dbReference type="EMBL" id="KAF6807506.1"/>
    </source>
</evidence>